<name>A0A540VQL3_9GAMM</name>
<evidence type="ECO:0000313" key="2">
    <source>
        <dbReference type="Proteomes" id="UP000315400"/>
    </source>
</evidence>
<dbReference type="EMBL" id="VIFK01000097">
    <property type="protein sequence ID" value="TQE99057.1"/>
    <property type="molecule type" value="Genomic_DNA"/>
</dbReference>
<protein>
    <submittedName>
        <fullName evidence="1">Uncharacterized protein</fullName>
    </submittedName>
</protein>
<evidence type="ECO:0000313" key="1">
    <source>
        <dbReference type="EMBL" id="TQE99057.1"/>
    </source>
</evidence>
<gene>
    <name evidence="1" type="ORF">FKY71_10535</name>
</gene>
<sequence length="65" mass="7395">MPGLLLGSANRVYPLSHPDGDQWNRPNDAKWQLALPLYEAERAATLINPWSGACVWRDYSNLTQR</sequence>
<proteinExistence type="predicted"/>
<dbReference type="Proteomes" id="UP000315400">
    <property type="component" value="Unassembled WGS sequence"/>
</dbReference>
<reference evidence="1 2" key="1">
    <citation type="submission" date="2019-06" db="EMBL/GenBank/DDBJ databases">
        <title>Metagenome assembled Genome of Spiribacter salinus SL48-SHIP from the microbial mat of Salt Lake 48 (Novosibirsk region, Russia).</title>
        <authorList>
            <person name="Shipova A."/>
            <person name="Rozanov A.S."/>
            <person name="Bryanskaya A.V."/>
            <person name="Peltek S.E."/>
        </authorList>
    </citation>
    <scope>NUCLEOTIDE SEQUENCE [LARGE SCALE GENOMIC DNA]</scope>
    <source>
        <strain evidence="1">SL48-SHIP-2</strain>
    </source>
</reference>
<dbReference type="AlphaFoldDB" id="A0A540VQL3"/>
<comment type="caution">
    <text evidence="1">The sequence shown here is derived from an EMBL/GenBank/DDBJ whole genome shotgun (WGS) entry which is preliminary data.</text>
</comment>
<accession>A0A540VQL3</accession>
<organism evidence="1 2">
    <name type="scientific">Spiribacter salinus</name>
    <dbReference type="NCBI Taxonomy" id="1335746"/>
    <lineage>
        <taxon>Bacteria</taxon>
        <taxon>Pseudomonadati</taxon>
        <taxon>Pseudomonadota</taxon>
        <taxon>Gammaproteobacteria</taxon>
        <taxon>Chromatiales</taxon>
        <taxon>Ectothiorhodospiraceae</taxon>
        <taxon>Spiribacter</taxon>
    </lineage>
</organism>